<evidence type="ECO:0000256" key="2">
    <source>
        <dbReference type="ARBA" id="ARBA00007732"/>
    </source>
</evidence>
<organism evidence="8 9">
    <name type="scientific">Parastrongyloides trichosuri</name>
    <name type="common">Possum-specific nematode worm</name>
    <dbReference type="NCBI Taxonomy" id="131310"/>
    <lineage>
        <taxon>Eukaryota</taxon>
        <taxon>Metazoa</taxon>
        <taxon>Ecdysozoa</taxon>
        <taxon>Nematoda</taxon>
        <taxon>Chromadorea</taxon>
        <taxon>Rhabditida</taxon>
        <taxon>Tylenchina</taxon>
        <taxon>Panagrolaimomorpha</taxon>
        <taxon>Strongyloidoidea</taxon>
        <taxon>Strongyloididae</taxon>
        <taxon>Parastrongyloides</taxon>
    </lineage>
</organism>
<keyword evidence="6" id="KW-0472">Membrane</keyword>
<evidence type="ECO:0000256" key="1">
    <source>
        <dbReference type="ARBA" id="ARBA00004406"/>
    </source>
</evidence>
<dbReference type="InterPro" id="IPR051371">
    <property type="entry name" value="Ras_palmitoyltransferase"/>
</dbReference>
<evidence type="ECO:0000256" key="3">
    <source>
        <dbReference type="ARBA" id="ARBA00011396"/>
    </source>
</evidence>
<protein>
    <recommendedName>
        <fullName evidence="4">Ras modification protein ERF4</fullName>
    </recommendedName>
</protein>
<dbReference type="PANTHER" id="PTHR13254">
    <property type="entry name" value="GOLGI AUTOANTIGEN, GOLGIN SUBFAMILY A, 7"/>
    <property type="match status" value="1"/>
</dbReference>
<reference evidence="9" key="1">
    <citation type="submission" date="2017-02" db="UniProtKB">
        <authorList>
            <consortium name="WormBaseParasite"/>
        </authorList>
    </citation>
    <scope>IDENTIFICATION</scope>
</reference>
<evidence type="ECO:0000256" key="6">
    <source>
        <dbReference type="ARBA" id="ARBA00023136"/>
    </source>
</evidence>
<comment type="subcellular location">
    <subcellularLocation>
        <location evidence="1">Endoplasmic reticulum membrane</location>
        <topology evidence="1">Peripheral membrane protein</topology>
    </subcellularLocation>
</comment>
<dbReference type="WBParaSite" id="PTRK_0001608200.1">
    <property type="protein sequence ID" value="PTRK_0001608200.1"/>
    <property type="gene ID" value="PTRK_0001608200"/>
</dbReference>
<keyword evidence="5" id="KW-0256">Endoplasmic reticulum</keyword>
<accession>A0A0N5A372</accession>
<dbReference type="GO" id="GO:0006612">
    <property type="term" value="P:protein targeting to membrane"/>
    <property type="evidence" value="ECO:0007669"/>
    <property type="project" value="TreeGrafter"/>
</dbReference>
<dbReference type="Proteomes" id="UP000038045">
    <property type="component" value="Unplaced"/>
</dbReference>
<dbReference type="AlphaFoldDB" id="A0A0N5A372"/>
<sequence length="140" mass="16151">MGDFVNVCLTSCQKVFVERDYRHGFYGTRFMEQMPEQLHNCVPYDDWIVTIKTINDLLEELEAVSAKSILRTTFSILTCTVGDVFNKAVTSAKRKEILDFIHRRNKEVFHSAGFHIDNPFDCGLRMIQISILSTGKILDR</sequence>
<dbReference type="InterPro" id="IPR019383">
    <property type="entry name" value="Golgin_A_7/ERF4"/>
</dbReference>
<dbReference type="STRING" id="131310.A0A0N5A372"/>
<keyword evidence="8" id="KW-1185">Reference proteome</keyword>
<comment type="similarity">
    <text evidence="2">Belongs to the ERF4 family.</text>
</comment>
<name>A0A0N5A372_PARTI</name>
<evidence type="ECO:0000256" key="4">
    <source>
        <dbReference type="ARBA" id="ARBA00018463"/>
    </source>
</evidence>
<evidence type="ECO:0000256" key="5">
    <source>
        <dbReference type="ARBA" id="ARBA00022824"/>
    </source>
</evidence>
<feature type="domain" description="Golgin subfamily A member 7/ERF4" evidence="7">
    <location>
        <begin position="15"/>
        <end position="127"/>
    </location>
</feature>
<dbReference type="Pfam" id="PF10256">
    <property type="entry name" value="Erf4"/>
    <property type="match status" value="1"/>
</dbReference>
<comment type="subunit">
    <text evidence="3">Interacts with ERF2.</text>
</comment>
<dbReference type="GO" id="GO:0005789">
    <property type="term" value="C:endoplasmic reticulum membrane"/>
    <property type="evidence" value="ECO:0007669"/>
    <property type="project" value="UniProtKB-SubCell"/>
</dbReference>
<dbReference type="GO" id="GO:0002178">
    <property type="term" value="C:palmitoyltransferase complex"/>
    <property type="evidence" value="ECO:0007669"/>
    <property type="project" value="TreeGrafter"/>
</dbReference>
<evidence type="ECO:0000259" key="7">
    <source>
        <dbReference type="Pfam" id="PF10256"/>
    </source>
</evidence>
<evidence type="ECO:0000313" key="8">
    <source>
        <dbReference type="Proteomes" id="UP000038045"/>
    </source>
</evidence>
<proteinExistence type="inferred from homology"/>
<evidence type="ECO:0000313" key="9">
    <source>
        <dbReference type="WBParaSite" id="PTRK_0001608200.1"/>
    </source>
</evidence>
<dbReference type="PANTHER" id="PTHR13254:SF0">
    <property type="entry name" value="GOLGIN SUBFAMILY A MEMBER 7_ERF4 DOMAIN-CONTAINING PROTEIN"/>
    <property type="match status" value="1"/>
</dbReference>